<dbReference type="PRINTS" id="PR00385">
    <property type="entry name" value="P450"/>
</dbReference>
<feature type="binding site" description="axial binding residue" evidence="8">
    <location>
        <position position="454"/>
    </location>
    <ligand>
        <name>heme</name>
        <dbReference type="ChEBI" id="CHEBI:30413"/>
    </ligand>
    <ligandPart>
        <name>Fe</name>
        <dbReference type="ChEBI" id="CHEBI:18248"/>
    </ligandPart>
</feature>
<dbReference type="InterPro" id="IPR001128">
    <property type="entry name" value="Cyt_P450"/>
</dbReference>
<dbReference type="PROSITE" id="PS00086">
    <property type="entry name" value="CYTOCHROME_P450"/>
    <property type="match status" value="1"/>
</dbReference>
<dbReference type="CDD" id="cd11072">
    <property type="entry name" value="CYP71-like"/>
    <property type="match status" value="1"/>
</dbReference>
<dbReference type="FunFam" id="1.10.630.10:FF:000011">
    <property type="entry name" value="Cytochrome P450 83B1"/>
    <property type="match status" value="1"/>
</dbReference>
<evidence type="ECO:0000256" key="5">
    <source>
        <dbReference type="ARBA" id="ARBA00023002"/>
    </source>
</evidence>
<dbReference type="Pfam" id="PF00067">
    <property type="entry name" value="p450"/>
    <property type="match status" value="1"/>
</dbReference>
<comment type="caution">
    <text evidence="10">The sequence shown here is derived from an EMBL/GenBank/DDBJ whole genome shotgun (WGS) entry which is preliminary data.</text>
</comment>
<dbReference type="AlphaFoldDB" id="A0A835QHP6"/>
<evidence type="ECO:0000256" key="6">
    <source>
        <dbReference type="ARBA" id="ARBA00023004"/>
    </source>
</evidence>
<dbReference type="PANTHER" id="PTHR47955">
    <property type="entry name" value="CYTOCHROME P450 FAMILY 71 PROTEIN"/>
    <property type="match status" value="1"/>
</dbReference>
<evidence type="ECO:0000256" key="8">
    <source>
        <dbReference type="PIRSR" id="PIRSR602401-1"/>
    </source>
</evidence>
<evidence type="ECO:0000256" key="3">
    <source>
        <dbReference type="ARBA" id="ARBA00022617"/>
    </source>
</evidence>
<dbReference type="InterPro" id="IPR036396">
    <property type="entry name" value="Cyt_P450_sf"/>
</dbReference>
<evidence type="ECO:0000313" key="10">
    <source>
        <dbReference type="EMBL" id="KAG0471091.1"/>
    </source>
</evidence>
<dbReference type="InterPro" id="IPR017972">
    <property type="entry name" value="Cyt_P450_CS"/>
</dbReference>
<sequence length="514" mass="58530">MQLTIMYCLFVLLLPPVFLFHAFRRRRVAKYKLPPGPTPLPLIGNLHQLGELPHHSLHRLSQKYGPVMLLYLGQLPTLIISGAKAASEVLRNQDHLFCNRKPLTATERFSYGVIDIAFAPHDDHWKHLRKLSNSEVFGPARMQSFQAIRSEEVRALVSTIQRGSSTETVGEEVTVNLSEMLLCFFNNLIFRKVFGKHVSADGECDFTPHQGLLRDVVELMADLAAKDLFPSLGWIDVLTGWRAKLEGVLRTMDQLFEDEIEQRMQSTNNGQRFVQQPGRVEYFLDILLRFQDEQGESSVFSRKEIKAILMDMFTAGTDTAAATVEWAMTHLIKNPEVMKKASEEIRQVAGGKIEVEECDLQHLHYLKLVIKETLRLTPPAPLLPPRECIQHTQINGYDIPAKTRVFVSFWSTGKDPSYWDDPETFRPERFEDSPMNYRGSHFGLIPFGSGRRICPGITLAMAGVELVFANILYCFNWDLPKGVTAEDVDMKARYGLVTPKKEPLLLVARQYRSI</sequence>
<evidence type="ECO:0000256" key="4">
    <source>
        <dbReference type="ARBA" id="ARBA00022723"/>
    </source>
</evidence>
<evidence type="ECO:0008006" key="12">
    <source>
        <dbReference type="Google" id="ProtNLM"/>
    </source>
</evidence>
<dbReference type="SUPFAM" id="SSF48264">
    <property type="entry name" value="Cytochrome P450"/>
    <property type="match status" value="1"/>
</dbReference>
<dbReference type="PANTHER" id="PTHR47955:SF19">
    <property type="entry name" value="CYTOCHROME P450 71A9-LIKE ISOFORM X1"/>
    <property type="match status" value="1"/>
</dbReference>
<dbReference type="EMBL" id="JADCNM010000008">
    <property type="protein sequence ID" value="KAG0471091.1"/>
    <property type="molecule type" value="Genomic_DNA"/>
</dbReference>
<dbReference type="GO" id="GO:0016705">
    <property type="term" value="F:oxidoreductase activity, acting on paired donors, with incorporation or reduction of molecular oxygen"/>
    <property type="evidence" value="ECO:0007669"/>
    <property type="project" value="InterPro"/>
</dbReference>
<keyword evidence="4 8" id="KW-0479">Metal-binding</keyword>
<gene>
    <name evidence="10" type="ORF">HPP92_015637</name>
</gene>
<keyword evidence="5 9" id="KW-0560">Oxidoreductase</keyword>
<dbReference type="OrthoDB" id="747409at2759"/>
<dbReference type="GO" id="GO:0005506">
    <property type="term" value="F:iron ion binding"/>
    <property type="evidence" value="ECO:0007669"/>
    <property type="project" value="InterPro"/>
</dbReference>
<accession>A0A835QHP6</accession>
<dbReference type="Proteomes" id="UP000639772">
    <property type="component" value="Unassembled WGS sequence"/>
</dbReference>
<keyword evidence="6 8" id="KW-0408">Iron</keyword>
<dbReference type="InterPro" id="IPR002401">
    <property type="entry name" value="Cyt_P450_E_grp-I"/>
</dbReference>
<evidence type="ECO:0000256" key="1">
    <source>
        <dbReference type="ARBA" id="ARBA00001971"/>
    </source>
</evidence>
<evidence type="ECO:0000256" key="7">
    <source>
        <dbReference type="ARBA" id="ARBA00023033"/>
    </source>
</evidence>
<organism evidence="10 11">
    <name type="scientific">Vanilla planifolia</name>
    <name type="common">Vanilla</name>
    <dbReference type="NCBI Taxonomy" id="51239"/>
    <lineage>
        <taxon>Eukaryota</taxon>
        <taxon>Viridiplantae</taxon>
        <taxon>Streptophyta</taxon>
        <taxon>Embryophyta</taxon>
        <taxon>Tracheophyta</taxon>
        <taxon>Spermatophyta</taxon>
        <taxon>Magnoliopsida</taxon>
        <taxon>Liliopsida</taxon>
        <taxon>Asparagales</taxon>
        <taxon>Orchidaceae</taxon>
        <taxon>Vanilloideae</taxon>
        <taxon>Vanilleae</taxon>
        <taxon>Vanilla</taxon>
    </lineage>
</organism>
<evidence type="ECO:0000313" key="11">
    <source>
        <dbReference type="Proteomes" id="UP000639772"/>
    </source>
</evidence>
<protein>
    <recommendedName>
        <fullName evidence="12">Cytochrome P450</fullName>
    </recommendedName>
</protein>
<evidence type="ECO:0000256" key="2">
    <source>
        <dbReference type="ARBA" id="ARBA00010617"/>
    </source>
</evidence>
<dbReference type="Gene3D" id="1.10.630.10">
    <property type="entry name" value="Cytochrome P450"/>
    <property type="match status" value="1"/>
</dbReference>
<dbReference type="GO" id="GO:0004497">
    <property type="term" value="F:monooxygenase activity"/>
    <property type="evidence" value="ECO:0007669"/>
    <property type="project" value="UniProtKB-KW"/>
</dbReference>
<comment type="similarity">
    <text evidence="2 9">Belongs to the cytochrome P450 family.</text>
</comment>
<dbReference type="PRINTS" id="PR00463">
    <property type="entry name" value="EP450I"/>
</dbReference>
<reference evidence="10 11" key="1">
    <citation type="journal article" date="2020" name="Nat. Food">
        <title>A phased Vanilla planifolia genome enables genetic improvement of flavour and production.</title>
        <authorList>
            <person name="Hasing T."/>
            <person name="Tang H."/>
            <person name="Brym M."/>
            <person name="Khazi F."/>
            <person name="Huang T."/>
            <person name="Chambers A.H."/>
        </authorList>
    </citation>
    <scope>NUCLEOTIDE SEQUENCE [LARGE SCALE GENOMIC DNA]</scope>
    <source>
        <tissue evidence="10">Leaf</tissue>
    </source>
</reference>
<keyword evidence="3 8" id="KW-0349">Heme</keyword>
<keyword evidence="7 9" id="KW-0503">Monooxygenase</keyword>
<evidence type="ECO:0000256" key="9">
    <source>
        <dbReference type="RuleBase" id="RU000461"/>
    </source>
</evidence>
<name>A0A835QHP6_VANPL</name>
<proteinExistence type="inferred from homology"/>
<dbReference type="GO" id="GO:0020037">
    <property type="term" value="F:heme binding"/>
    <property type="evidence" value="ECO:0007669"/>
    <property type="project" value="InterPro"/>
</dbReference>
<comment type="cofactor">
    <cofactor evidence="1 8">
        <name>heme</name>
        <dbReference type="ChEBI" id="CHEBI:30413"/>
    </cofactor>
</comment>